<dbReference type="InterPro" id="IPR045012">
    <property type="entry name" value="NLP"/>
</dbReference>
<keyword evidence="1" id="KW-0812">Transmembrane</keyword>
<dbReference type="OrthoDB" id="1740089at2759"/>
<evidence type="ECO:0000313" key="2">
    <source>
        <dbReference type="EMBL" id="KAD3641650.1"/>
    </source>
</evidence>
<evidence type="ECO:0000313" key="3">
    <source>
        <dbReference type="Proteomes" id="UP000326396"/>
    </source>
</evidence>
<protein>
    <recommendedName>
        <fullName evidence="4">RWP-RK domain-containing protein</fullName>
    </recommendedName>
</protein>
<dbReference type="GO" id="GO:0003700">
    <property type="term" value="F:DNA-binding transcription factor activity"/>
    <property type="evidence" value="ECO:0007669"/>
    <property type="project" value="InterPro"/>
</dbReference>
<keyword evidence="1" id="KW-0472">Membrane</keyword>
<dbReference type="Proteomes" id="UP000326396">
    <property type="component" value="Linkage Group LG5"/>
</dbReference>
<reference evidence="2 3" key="1">
    <citation type="submission" date="2019-05" db="EMBL/GenBank/DDBJ databases">
        <title>Mikania micrantha, genome provides insights into the molecular mechanism of rapid growth.</title>
        <authorList>
            <person name="Liu B."/>
        </authorList>
    </citation>
    <scope>NUCLEOTIDE SEQUENCE [LARGE SCALE GENOMIC DNA]</scope>
    <source>
        <strain evidence="2">NLD-2019</strain>
        <tissue evidence="2">Leaf</tissue>
    </source>
</reference>
<dbReference type="EMBL" id="SZYD01000015">
    <property type="protein sequence ID" value="KAD3641650.1"/>
    <property type="molecule type" value="Genomic_DNA"/>
</dbReference>
<name>A0A5N6MN22_9ASTR</name>
<keyword evidence="1" id="KW-1133">Transmembrane helix</keyword>
<keyword evidence="3" id="KW-1185">Reference proteome</keyword>
<dbReference type="PANTHER" id="PTHR32002">
    <property type="entry name" value="PROTEIN NLP8"/>
    <property type="match status" value="1"/>
</dbReference>
<dbReference type="AlphaFoldDB" id="A0A5N6MN22"/>
<feature type="transmembrane region" description="Helical" evidence="1">
    <location>
        <begin position="55"/>
        <end position="77"/>
    </location>
</feature>
<sequence length="472" mass="53018">MAGYSSSSDCQIQQTAAAFLRIEASSGELFRRSSNYHYIDAVIDGEVKEKIIKTIWFILQSLSTAGIIGCVLLQFWAATECGENVHLLTTTCQPFGLFGFIQEHLMAYARACFQHKLYVYKDAKKKKGAAAIGLPALAFLLRAMCTQDMHRYPEDQRPPCEDAIFERIRASYSVPIIDADKCFGALEVIITDTPSDSHDNDILFAIFRAALKDADFQSSFECNPPIKLKMKVGKERTRTTKSSEVIGYRLLVPYIGLKKIDAAKKLGLASAAKEPIKRGTFLNILKSVGIPEWPMIRNYTNARATSVPESQPVSETSSSETSVADVTFIPDEEFPGLSCEPPMTLETSDIEAWIESERALPGFMPDCCEMINQDTNAPIMEDLDFMDVEEHINIDYLNADMFIQNEGFPEQPWQEICTDMPSDQQTLTIQNEFLTSDDPKACIESTSDNEDYNPMDLFDFNSDEWIIDETNQ</sequence>
<proteinExistence type="predicted"/>
<evidence type="ECO:0008006" key="4">
    <source>
        <dbReference type="Google" id="ProtNLM"/>
    </source>
</evidence>
<evidence type="ECO:0000256" key="1">
    <source>
        <dbReference type="SAM" id="Phobius"/>
    </source>
</evidence>
<dbReference type="PANTHER" id="PTHR32002:SF35">
    <property type="entry name" value="PROTEIN NLP6"/>
    <property type="match status" value="1"/>
</dbReference>
<accession>A0A5N6MN22</accession>
<comment type="caution">
    <text evidence="2">The sequence shown here is derived from an EMBL/GenBank/DDBJ whole genome shotgun (WGS) entry which is preliminary data.</text>
</comment>
<gene>
    <name evidence="2" type="ORF">E3N88_30874</name>
</gene>
<organism evidence="2 3">
    <name type="scientific">Mikania micrantha</name>
    <name type="common">bitter vine</name>
    <dbReference type="NCBI Taxonomy" id="192012"/>
    <lineage>
        <taxon>Eukaryota</taxon>
        <taxon>Viridiplantae</taxon>
        <taxon>Streptophyta</taxon>
        <taxon>Embryophyta</taxon>
        <taxon>Tracheophyta</taxon>
        <taxon>Spermatophyta</taxon>
        <taxon>Magnoliopsida</taxon>
        <taxon>eudicotyledons</taxon>
        <taxon>Gunneridae</taxon>
        <taxon>Pentapetalae</taxon>
        <taxon>asterids</taxon>
        <taxon>campanulids</taxon>
        <taxon>Asterales</taxon>
        <taxon>Asteraceae</taxon>
        <taxon>Asteroideae</taxon>
        <taxon>Heliantheae alliance</taxon>
        <taxon>Eupatorieae</taxon>
        <taxon>Mikania</taxon>
    </lineage>
</organism>